<evidence type="ECO:0000256" key="1">
    <source>
        <dbReference type="SAM" id="MobiDB-lite"/>
    </source>
</evidence>
<comment type="caution">
    <text evidence="2">The sequence shown here is derived from an EMBL/GenBank/DDBJ whole genome shotgun (WGS) entry which is preliminary data.</text>
</comment>
<accession>A0ABP6W5X1</accession>
<gene>
    <name evidence="2" type="ORF">GCM10022263_37230</name>
</gene>
<reference evidence="3" key="1">
    <citation type="journal article" date="2019" name="Int. J. Syst. Evol. Microbiol.">
        <title>The Global Catalogue of Microorganisms (GCM) 10K type strain sequencing project: providing services to taxonomists for standard genome sequencing and annotation.</title>
        <authorList>
            <consortium name="The Broad Institute Genomics Platform"/>
            <consortium name="The Broad Institute Genome Sequencing Center for Infectious Disease"/>
            <person name="Wu L."/>
            <person name="Ma J."/>
        </authorList>
    </citation>
    <scope>NUCLEOTIDE SEQUENCE [LARGE SCALE GENOMIC DNA]</scope>
    <source>
        <strain evidence="3">JCM 17460</strain>
    </source>
</reference>
<organism evidence="2 3">
    <name type="scientific">Nocardioides daeguensis</name>
    <dbReference type="NCBI Taxonomy" id="908359"/>
    <lineage>
        <taxon>Bacteria</taxon>
        <taxon>Bacillati</taxon>
        <taxon>Actinomycetota</taxon>
        <taxon>Actinomycetes</taxon>
        <taxon>Propionibacteriales</taxon>
        <taxon>Nocardioidaceae</taxon>
        <taxon>Nocardioides</taxon>
    </lineage>
</organism>
<protein>
    <submittedName>
        <fullName evidence="2">Uncharacterized protein</fullName>
    </submittedName>
</protein>
<feature type="region of interest" description="Disordered" evidence="1">
    <location>
        <begin position="1"/>
        <end position="23"/>
    </location>
</feature>
<name>A0ABP6W5X1_9ACTN</name>
<sequence>MTRVSGFQLKSGCSSGGGFQPWSRSSLQVVVPGGRVGVGMAVDVAVGVADEARGGEVDGAGVGWVEPSDSVEQALRSATAAANPAIARMAAAAEVTCRQLRAG</sequence>
<keyword evidence="3" id="KW-1185">Reference proteome</keyword>
<evidence type="ECO:0000313" key="3">
    <source>
        <dbReference type="Proteomes" id="UP001500301"/>
    </source>
</evidence>
<dbReference type="Proteomes" id="UP001500301">
    <property type="component" value="Unassembled WGS sequence"/>
</dbReference>
<proteinExistence type="predicted"/>
<evidence type="ECO:0000313" key="2">
    <source>
        <dbReference type="EMBL" id="GAA3546658.1"/>
    </source>
</evidence>
<dbReference type="EMBL" id="BAABBB010000020">
    <property type="protein sequence ID" value="GAA3546658.1"/>
    <property type="molecule type" value="Genomic_DNA"/>
</dbReference>